<evidence type="ECO:0000313" key="1">
    <source>
        <dbReference type="EMBL" id="MPN29829.1"/>
    </source>
</evidence>
<accession>A0A645GVP5</accession>
<comment type="caution">
    <text evidence="1">The sequence shown here is derived from an EMBL/GenBank/DDBJ whole genome shotgun (WGS) entry which is preliminary data.</text>
</comment>
<dbReference type="AlphaFoldDB" id="A0A645GVP5"/>
<organism evidence="1">
    <name type="scientific">bioreactor metagenome</name>
    <dbReference type="NCBI Taxonomy" id="1076179"/>
    <lineage>
        <taxon>unclassified sequences</taxon>
        <taxon>metagenomes</taxon>
        <taxon>ecological metagenomes</taxon>
    </lineage>
</organism>
<dbReference type="EMBL" id="VSSQ01080695">
    <property type="protein sequence ID" value="MPN29829.1"/>
    <property type="molecule type" value="Genomic_DNA"/>
</dbReference>
<sequence length="122" mass="13961">MVFHRGGDDVLALLFICGNRATQSHIIALRPAAGKDDFVRFRADDTCDVFTCGIEQLLCLTRVFMQAGGVSVVRRKRGNHRVHYFFSHHGRCGVVEIYLHTLFLFIDSFEKPRCQTLDQLNF</sequence>
<protein>
    <submittedName>
        <fullName evidence="1">Uncharacterized protein</fullName>
    </submittedName>
</protein>
<name>A0A645GVP5_9ZZZZ</name>
<proteinExistence type="predicted"/>
<gene>
    <name evidence="1" type="ORF">SDC9_177282</name>
</gene>
<reference evidence="1" key="1">
    <citation type="submission" date="2019-08" db="EMBL/GenBank/DDBJ databases">
        <authorList>
            <person name="Kucharzyk K."/>
            <person name="Murdoch R.W."/>
            <person name="Higgins S."/>
            <person name="Loffler F."/>
        </authorList>
    </citation>
    <scope>NUCLEOTIDE SEQUENCE</scope>
</reference>